<organism evidence="8 9">
    <name type="scientific">Collimonas fungivorans (strain Ter331)</name>
    <dbReference type="NCBI Taxonomy" id="1005048"/>
    <lineage>
        <taxon>Bacteria</taxon>
        <taxon>Pseudomonadati</taxon>
        <taxon>Pseudomonadota</taxon>
        <taxon>Betaproteobacteria</taxon>
        <taxon>Burkholderiales</taxon>
        <taxon>Oxalobacteraceae</taxon>
        <taxon>Collimonas</taxon>
    </lineage>
</organism>
<dbReference type="STRING" id="1005048.CFU_0834"/>
<reference evidence="8 9" key="3">
    <citation type="journal article" date="2008" name="FEMS Microbiol. Ecol.">
        <title>Identification and characterization of genes underlying chitinolysis in Collimonas fungivorans Ter331.</title>
        <authorList>
            <person name="Fritsche K."/>
            <person name="de Boer W."/>
            <person name="Gerards S."/>
            <person name="van den Berg M."/>
            <person name="van Veen J.A."/>
            <person name="Leveau J.H."/>
        </authorList>
    </citation>
    <scope>NUCLEOTIDE SEQUENCE [LARGE SCALE GENOMIC DNA]</scope>
    <source>
        <strain evidence="8 9">Ter331</strain>
    </source>
</reference>
<reference evidence="8 9" key="2">
    <citation type="journal article" date="2006" name="J. Microbiol. Methods">
        <title>Genomic flank-sequencing of plasposon insertion sites for rapid identification of functional genes.</title>
        <authorList>
            <person name="Leveau J.H."/>
            <person name="Gerards S."/>
            <person name="Fritsche K."/>
            <person name="Zondag G."/>
            <person name="van Veen J.A."/>
        </authorList>
    </citation>
    <scope>NUCLEOTIDE SEQUENCE [LARGE SCALE GENOMIC DNA]</scope>
    <source>
        <strain evidence="8 9">Ter331</strain>
    </source>
</reference>
<evidence type="ECO:0000256" key="1">
    <source>
        <dbReference type="ARBA" id="ARBA00004196"/>
    </source>
</evidence>
<dbReference type="InterPro" id="IPR058624">
    <property type="entry name" value="MdtA-like_HH"/>
</dbReference>
<feature type="domain" description="Multidrug resistance protein MdtA-like alpha-helical hairpin" evidence="4">
    <location>
        <begin position="163"/>
        <end position="232"/>
    </location>
</feature>
<dbReference type="Pfam" id="PF25944">
    <property type="entry name" value="Beta-barrel_RND"/>
    <property type="match status" value="1"/>
</dbReference>
<evidence type="ECO:0000259" key="5">
    <source>
        <dbReference type="Pfam" id="PF25917"/>
    </source>
</evidence>
<evidence type="ECO:0000313" key="9">
    <source>
        <dbReference type="Proteomes" id="UP000008392"/>
    </source>
</evidence>
<evidence type="ECO:0000259" key="7">
    <source>
        <dbReference type="Pfam" id="PF25967"/>
    </source>
</evidence>
<dbReference type="AlphaFoldDB" id="G0AI85"/>
<dbReference type="PANTHER" id="PTHR30158:SF3">
    <property type="entry name" value="MULTIDRUG EFFLUX PUMP SUBUNIT ACRA-RELATED"/>
    <property type="match status" value="1"/>
</dbReference>
<comment type="similarity">
    <text evidence="2">Belongs to the membrane fusion protein (MFP) (TC 8.A.1) family.</text>
</comment>
<dbReference type="GO" id="GO:0022857">
    <property type="term" value="F:transmembrane transporter activity"/>
    <property type="evidence" value="ECO:0007669"/>
    <property type="project" value="InterPro"/>
</dbReference>
<dbReference type="InterPro" id="IPR058627">
    <property type="entry name" value="MdtA-like_C"/>
</dbReference>
<dbReference type="NCBIfam" id="TIGR01730">
    <property type="entry name" value="RND_mfp"/>
    <property type="match status" value="1"/>
</dbReference>
<evidence type="ECO:0000256" key="2">
    <source>
        <dbReference type="ARBA" id="ARBA00009477"/>
    </source>
</evidence>
<dbReference type="Pfam" id="PF25967">
    <property type="entry name" value="RND-MFP_C"/>
    <property type="match status" value="1"/>
</dbReference>
<dbReference type="Gene3D" id="2.40.50.100">
    <property type="match status" value="1"/>
</dbReference>
<reference evidence="8 9" key="5">
    <citation type="journal article" date="2011" name="ISME J.">
        <title>Dual transcriptional profiling of a bacterial/fungal confrontation: Collimonas fungivorans versus Aspergillus niger.</title>
        <authorList>
            <person name="Mela F."/>
            <person name="Fritsche K."/>
            <person name="de Boer W."/>
            <person name="van Veen J.A."/>
            <person name="de Graaff L.H."/>
            <person name="van den Berg M."/>
            <person name="Leveau J.H."/>
        </authorList>
    </citation>
    <scope>NUCLEOTIDE SEQUENCE [LARGE SCALE GENOMIC DNA]</scope>
    <source>
        <strain evidence="8 9">Ter331</strain>
    </source>
</reference>
<reference evidence="8 9" key="4">
    <citation type="journal article" date="2010" name="Environ. Microbiol.">
        <title>The bacterial genus Collimonas: mycophagy, weathering and other adaptive solutions to life in oligotrophic soil environments.</title>
        <authorList>
            <person name="Leveau J.H."/>
            <person name="Uroz S."/>
            <person name="de Boer W."/>
        </authorList>
    </citation>
    <scope>NUCLEOTIDE SEQUENCE [LARGE SCALE GENOMIC DNA]</scope>
    <source>
        <strain evidence="8 9">Ter331</strain>
    </source>
</reference>
<reference evidence="9" key="6">
    <citation type="submission" date="2011-05" db="EMBL/GenBank/DDBJ databases">
        <title>Complete sequence of Collimonas fungivorans Ter331.</title>
        <authorList>
            <person name="Leveau J.H."/>
        </authorList>
    </citation>
    <scope>NUCLEOTIDE SEQUENCE [LARGE SCALE GENOMIC DNA]</scope>
    <source>
        <strain evidence="9">Ter331</strain>
    </source>
</reference>
<dbReference type="Gene3D" id="2.40.420.20">
    <property type="match status" value="1"/>
</dbReference>
<evidence type="ECO:0000313" key="8">
    <source>
        <dbReference type="EMBL" id="AEK60668.1"/>
    </source>
</evidence>
<dbReference type="eggNOG" id="COG0845">
    <property type="taxonomic scope" value="Bacteria"/>
</dbReference>
<protein>
    <submittedName>
        <fullName evidence="8">Membrane fusion protein of RND family multidrug efflux pump</fullName>
    </submittedName>
</protein>
<name>G0AI85_COLFT</name>
<dbReference type="KEGG" id="cfu:CFU_0834"/>
<dbReference type="InterPro" id="IPR058626">
    <property type="entry name" value="MdtA-like_b-barrel"/>
</dbReference>
<dbReference type="FunFam" id="2.40.420.20:FF:000001">
    <property type="entry name" value="Efflux RND transporter periplasmic adaptor subunit"/>
    <property type="match status" value="1"/>
</dbReference>
<sequence length="468" mass="48678">MPHTFVHVCIIAAFRLLHPLSGKASGATKQLLIYPMSIPETESPVRFAVFPQLPCENFMNSVSSISRLTRITLAIALLSAVAACGKKPEAQAQPPAGVSFITIAPERLALTTELPGRLEATRIAQIGARAAGIVLKRNFREGSDVKAGQTLYQIDPAPLQAAYDSAQATLAKAEANLTTATLKAQRYKPLVDVNAVSKQDYDDTVATQKQAAADVASAKAARQTASLNLGYATVTSPISGRIGKALVTEGALVGQGEVTQLAVVQQIDPIYVNLTQSSTDILKLQQAMKSGQLESAGPGQAKVTLVTEDGRTYPQSGKLLFSDLTVDANTGSVTLRAEFPNPDRNLLPGMYVRAKLEQAVNASALTVPQQAVQRDLNGSSVFVIGADNKVAVRSVTADVAQGDKWIVTEGLKAGDKVIVDGLQKVKPGAPVNPSPWKPNAAPAATAAPAAAGASASAAAASAATSTAK</sequence>
<dbReference type="InterPro" id="IPR006143">
    <property type="entry name" value="RND_pump_MFP"/>
</dbReference>
<accession>G0AI85</accession>
<evidence type="ECO:0000259" key="4">
    <source>
        <dbReference type="Pfam" id="PF25876"/>
    </source>
</evidence>
<dbReference type="InterPro" id="IPR058625">
    <property type="entry name" value="MdtA-like_BSH"/>
</dbReference>
<dbReference type="Pfam" id="PF25876">
    <property type="entry name" value="HH_MFP_RND"/>
    <property type="match status" value="1"/>
</dbReference>
<evidence type="ECO:0000256" key="3">
    <source>
        <dbReference type="SAM" id="MobiDB-lite"/>
    </source>
</evidence>
<evidence type="ECO:0000259" key="6">
    <source>
        <dbReference type="Pfam" id="PF25944"/>
    </source>
</evidence>
<dbReference type="GO" id="GO:0046677">
    <property type="term" value="P:response to antibiotic"/>
    <property type="evidence" value="ECO:0007669"/>
    <property type="project" value="TreeGrafter"/>
</dbReference>
<dbReference type="Pfam" id="PF25917">
    <property type="entry name" value="BSH_RND"/>
    <property type="match status" value="1"/>
</dbReference>
<dbReference type="EMBL" id="CP002745">
    <property type="protein sequence ID" value="AEK60668.1"/>
    <property type="molecule type" value="Genomic_DNA"/>
</dbReference>
<dbReference type="Gene3D" id="1.10.287.470">
    <property type="entry name" value="Helix hairpin bin"/>
    <property type="match status" value="1"/>
</dbReference>
<dbReference type="GO" id="GO:0005886">
    <property type="term" value="C:plasma membrane"/>
    <property type="evidence" value="ECO:0007669"/>
    <property type="project" value="UniProtKB-SubCell"/>
</dbReference>
<dbReference type="PANTHER" id="PTHR30158">
    <property type="entry name" value="ACRA/E-RELATED COMPONENT OF DRUG EFFLUX TRANSPORTER"/>
    <property type="match status" value="1"/>
</dbReference>
<dbReference type="SUPFAM" id="SSF111369">
    <property type="entry name" value="HlyD-like secretion proteins"/>
    <property type="match status" value="1"/>
</dbReference>
<dbReference type="Proteomes" id="UP000008392">
    <property type="component" value="Chromosome"/>
</dbReference>
<proteinExistence type="inferred from homology"/>
<feature type="domain" description="Multidrug resistance protein MdtA-like beta-barrel" evidence="6">
    <location>
        <begin position="269"/>
        <end position="358"/>
    </location>
</feature>
<reference evidence="8 9" key="1">
    <citation type="journal article" date="2004" name="Environ. Microbiol.">
        <title>Phylogeny-function analysis of (meta)genomic libraries: screening for expression of ribosomal RNA genes by large-insert library fluorescent in situ hybridization (LIL-FISH).</title>
        <authorList>
            <person name="Leveau J.H."/>
            <person name="Gerards S."/>
            <person name="de Boer W."/>
            <person name="van Veen J.A."/>
        </authorList>
    </citation>
    <scope>NUCLEOTIDE SEQUENCE [LARGE SCALE GENOMIC DNA]</scope>
    <source>
        <strain evidence="8 9">Ter331</strain>
    </source>
</reference>
<feature type="domain" description="Multidrug resistance protein MdtA-like C-terminal permuted SH3" evidence="7">
    <location>
        <begin position="364"/>
        <end position="424"/>
    </location>
</feature>
<gene>
    <name evidence="8" type="primary">acrA</name>
    <name evidence="8" type="ordered locus">CFU_0834</name>
</gene>
<dbReference type="Gene3D" id="2.40.30.170">
    <property type="match status" value="1"/>
</dbReference>
<feature type="domain" description="Multidrug resistance protein MdtA-like barrel-sandwich hybrid" evidence="5">
    <location>
        <begin position="122"/>
        <end position="265"/>
    </location>
</feature>
<keyword evidence="9" id="KW-1185">Reference proteome</keyword>
<feature type="region of interest" description="Disordered" evidence="3">
    <location>
        <begin position="427"/>
        <end position="448"/>
    </location>
</feature>
<dbReference type="HOGENOM" id="CLU_018816_2_1_4"/>
<comment type="subcellular location">
    <subcellularLocation>
        <location evidence="1">Cell envelope</location>
    </subcellularLocation>
</comment>